<organism evidence="2 3">
    <name type="scientific">Seminavis robusta</name>
    <dbReference type="NCBI Taxonomy" id="568900"/>
    <lineage>
        <taxon>Eukaryota</taxon>
        <taxon>Sar</taxon>
        <taxon>Stramenopiles</taxon>
        <taxon>Ochrophyta</taxon>
        <taxon>Bacillariophyta</taxon>
        <taxon>Bacillariophyceae</taxon>
        <taxon>Bacillariophycidae</taxon>
        <taxon>Naviculales</taxon>
        <taxon>Naviculaceae</taxon>
        <taxon>Seminavis</taxon>
    </lineage>
</organism>
<feature type="region of interest" description="Disordered" evidence="1">
    <location>
        <begin position="43"/>
        <end position="72"/>
    </location>
</feature>
<dbReference type="Proteomes" id="UP001153069">
    <property type="component" value="Unassembled WGS sequence"/>
</dbReference>
<accession>A0A9N8EPX5</accession>
<comment type="caution">
    <text evidence="2">The sequence shown here is derived from an EMBL/GenBank/DDBJ whole genome shotgun (WGS) entry which is preliminary data.</text>
</comment>
<feature type="compositionally biased region" description="Basic and acidic residues" evidence="1">
    <location>
        <begin position="51"/>
        <end position="60"/>
    </location>
</feature>
<feature type="compositionally biased region" description="Acidic residues" evidence="1">
    <location>
        <begin position="113"/>
        <end position="130"/>
    </location>
</feature>
<feature type="region of interest" description="Disordered" evidence="1">
    <location>
        <begin position="108"/>
        <end position="130"/>
    </location>
</feature>
<keyword evidence="3" id="KW-1185">Reference proteome</keyword>
<evidence type="ECO:0000313" key="2">
    <source>
        <dbReference type="EMBL" id="CAB9523024.1"/>
    </source>
</evidence>
<name>A0A9N8EPX5_9STRA</name>
<evidence type="ECO:0000256" key="1">
    <source>
        <dbReference type="SAM" id="MobiDB-lite"/>
    </source>
</evidence>
<reference evidence="2" key="1">
    <citation type="submission" date="2020-06" db="EMBL/GenBank/DDBJ databases">
        <authorList>
            <consortium name="Plant Systems Biology data submission"/>
        </authorList>
    </citation>
    <scope>NUCLEOTIDE SEQUENCE</scope>
    <source>
        <strain evidence="2">D6</strain>
    </source>
</reference>
<protein>
    <submittedName>
        <fullName evidence="2">Uncharacterized protein</fullName>
    </submittedName>
</protein>
<feature type="region of interest" description="Disordered" evidence="1">
    <location>
        <begin position="147"/>
        <end position="202"/>
    </location>
</feature>
<gene>
    <name evidence="2" type="ORF">SEMRO_1368_G266780.1</name>
</gene>
<dbReference type="EMBL" id="CAICTM010001366">
    <property type="protein sequence ID" value="CAB9523024.1"/>
    <property type="molecule type" value="Genomic_DNA"/>
</dbReference>
<feature type="compositionally biased region" description="Acidic residues" evidence="1">
    <location>
        <begin position="147"/>
        <end position="157"/>
    </location>
</feature>
<dbReference type="AlphaFoldDB" id="A0A9N8EPX5"/>
<proteinExistence type="predicted"/>
<feature type="compositionally biased region" description="Polar residues" evidence="1">
    <location>
        <begin position="189"/>
        <end position="202"/>
    </location>
</feature>
<evidence type="ECO:0000313" key="3">
    <source>
        <dbReference type="Proteomes" id="UP001153069"/>
    </source>
</evidence>
<sequence length="202" mass="23100">MMLVPVGLVGFKYWDKHHRRRSADTAQEPPTFREFLETYMYYPDEEQEPDNDSKNKESVMRKQKTAKPDNPQVASAILSELCQVLEPNTKRNNKIAVEEWTMSVTSSYSFSTAEDDDDDEPNSDGEEESLAGECILSVMDGLLEYESEEEAQHEEEIDCGRIYGDVVVTTPSPPRRNKKRQGIPPKPQQVVSWTPSFGSRLY</sequence>